<feature type="region of interest" description="Disordered" evidence="1">
    <location>
        <begin position="1"/>
        <end position="34"/>
    </location>
</feature>
<proteinExistence type="predicted"/>
<feature type="compositionally biased region" description="Polar residues" evidence="1">
    <location>
        <begin position="16"/>
        <end position="32"/>
    </location>
</feature>
<reference evidence="2 3" key="1">
    <citation type="journal article" date="2023" name="Hortic Res">
        <title>Pangenome of water caltrop reveals structural variations and asymmetric subgenome divergence after allopolyploidization.</title>
        <authorList>
            <person name="Zhang X."/>
            <person name="Chen Y."/>
            <person name="Wang L."/>
            <person name="Yuan Y."/>
            <person name="Fang M."/>
            <person name="Shi L."/>
            <person name="Lu R."/>
            <person name="Comes H.P."/>
            <person name="Ma Y."/>
            <person name="Chen Y."/>
            <person name="Huang G."/>
            <person name="Zhou Y."/>
            <person name="Zheng Z."/>
            <person name="Qiu Y."/>
        </authorList>
    </citation>
    <scope>NUCLEOTIDE SEQUENCE [LARGE SCALE GENOMIC DNA]</scope>
    <source>
        <tissue evidence="2">Roots</tissue>
    </source>
</reference>
<accession>A0AAN7H078</accession>
<keyword evidence="3" id="KW-1185">Reference proteome</keyword>
<feature type="compositionally biased region" description="Basic and acidic residues" evidence="1">
    <location>
        <begin position="1"/>
        <end position="14"/>
    </location>
</feature>
<dbReference type="EMBL" id="JAXIOK010000019">
    <property type="protein sequence ID" value="KAK4748139.1"/>
    <property type="molecule type" value="Genomic_DNA"/>
</dbReference>
<name>A0AAN7H078_9MYRT</name>
<dbReference type="PANTHER" id="PTHR35707">
    <property type="entry name" value="OS06G0608100 PROTEIN"/>
    <property type="match status" value="1"/>
</dbReference>
<sequence>MECGRETEDRRDGTAMESQENGDLDRTNTGTGNEAIVAARKKRLRRVSFADVEITSVHIFKRDEDYSDSTPPSDPKTDEDDGKLSGDDGLVLFGDLGDHNDDFKELSCDREDEKEDDCGEEGVGRASFFRPIESPSPGSSTVGSAVSNDEDNFFGPVQPGFIRPGRFSDSGLSDENNDITMDSTAFSMHYHSLARSETGELKTPSRMGHGSTENFLNQDVTDGNQGSLMAMTNAGKLILESSLLLDDSKSAGKDSNEMSLVGDDTHKYDYGRLSPTLDALLAEGNKDLHGSSLQHCFDSIPSSIFDESASGLKKLKGLQNEDIGSSTCDVNEIIAAAYVDVQEANAMSIQHVMRDVSNRHDCPAYTSDSSHTPQRLINGNKAMKIKFEVDEMNIGFSSITKVSQHSDGGKFVESDVTALQGRTYHSSTEENLKENYSRNNGNNAANSDKMAESPFAGSISSISAKRREIFSLSHSSPANFLNLTPLPAQSARSSSKGSATLGLDLSSIGKSISKYRSVDTDPAMPAIKNGIETLKLKISNYLSANSPRYTSHTGSSIGASSKGIHAPVAHLESINDDPMIVDLKRKPIVDSSEIPSPHNMENVHRKNQFTLAMESGEPHDDLCASTPLGNKPATDVRALTLRSNEFSLLGLGSSNFRESAPRASEVGSPLMNLALHQRKDYGDACTTEFLTSPMQEANQNTPLGDYCQKDVSAVLNQQNHLNEFVGANSEENRTQNPLKKPAEIPMRVKSNQSPCQTGLSNFLTADFVELPPRGMIPSTPSKVNCIENNSYQIEGRSPADDCLESISRKRKNEVVPGDECCRVSRTKRSFEAMKNHSYDFSGHLEPPCETKEHAPDVPLLDWKDVLMKFSQDSEVVLSPLPDQLDLRGIDILEEILDYLQKVRSYDTLSSEMQSKLNNATHKRSAEIMLLLHKLLYEKARFKLILERQNRLKKIAQNLSSGIEESQKLKHIFKERVPLSVETGNQLDDCHHCTVNSKLKNPANDNVIPMRKELEVLDQGVRSLSDSLFAYCKIKEQPSCTSDIALLDKSLKKKIYSTLVRRQLQPWKIADYESTNNHHNLSLDYLGFIRQSISVAIKPMFGLNVSNKLQDVNIDKTFPNMGACTAFAYVFNGEANEKMVSCRSLAQKTQVTNSLLRNLLEVAEEVHRARVEIKNLISATFHPPNERQLDLLVSFVDLHSNQRVRITLDMTCLNRGIYPSEVLPDLVKFETNGMPQSIATEIRDAASGLAGGQQRIVRLCRCISSLVQCSSSRT</sequence>
<feature type="region of interest" description="Disordered" evidence="1">
    <location>
        <begin position="62"/>
        <end position="122"/>
    </location>
</feature>
<evidence type="ECO:0000313" key="2">
    <source>
        <dbReference type="EMBL" id="KAK4748139.1"/>
    </source>
</evidence>
<feature type="region of interest" description="Disordered" evidence="1">
    <location>
        <begin position="198"/>
        <end position="218"/>
    </location>
</feature>
<dbReference type="Proteomes" id="UP001345219">
    <property type="component" value="Chromosome 12"/>
</dbReference>
<protein>
    <submittedName>
        <fullName evidence="2">Uncharacterized protein</fullName>
    </submittedName>
</protein>
<feature type="compositionally biased region" description="Basic and acidic residues" evidence="1">
    <location>
        <begin position="96"/>
        <end position="111"/>
    </location>
</feature>
<gene>
    <name evidence="2" type="ORF">SAY87_014725</name>
</gene>
<feature type="region of interest" description="Disordered" evidence="1">
    <location>
        <begin position="424"/>
        <end position="450"/>
    </location>
</feature>
<organism evidence="2 3">
    <name type="scientific">Trapa incisa</name>
    <dbReference type="NCBI Taxonomy" id="236973"/>
    <lineage>
        <taxon>Eukaryota</taxon>
        <taxon>Viridiplantae</taxon>
        <taxon>Streptophyta</taxon>
        <taxon>Embryophyta</taxon>
        <taxon>Tracheophyta</taxon>
        <taxon>Spermatophyta</taxon>
        <taxon>Magnoliopsida</taxon>
        <taxon>eudicotyledons</taxon>
        <taxon>Gunneridae</taxon>
        <taxon>Pentapetalae</taxon>
        <taxon>rosids</taxon>
        <taxon>malvids</taxon>
        <taxon>Myrtales</taxon>
        <taxon>Lythraceae</taxon>
        <taxon>Trapa</taxon>
    </lineage>
</organism>
<evidence type="ECO:0000256" key="1">
    <source>
        <dbReference type="SAM" id="MobiDB-lite"/>
    </source>
</evidence>
<dbReference type="PANTHER" id="PTHR35707:SF1">
    <property type="entry name" value="SPC7 KINETOCHORE PROTEIN DOMAIN-CONTAINING PROTEIN"/>
    <property type="match status" value="1"/>
</dbReference>
<evidence type="ECO:0000313" key="3">
    <source>
        <dbReference type="Proteomes" id="UP001345219"/>
    </source>
</evidence>
<comment type="caution">
    <text evidence="2">The sequence shown here is derived from an EMBL/GenBank/DDBJ whole genome shotgun (WGS) entry which is preliminary data.</text>
</comment>
<feature type="compositionally biased region" description="Basic and acidic residues" evidence="1">
    <location>
        <begin position="427"/>
        <end position="436"/>
    </location>
</feature>
<dbReference type="AlphaFoldDB" id="A0AAN7H078"/>